<evidence type="ECO:0000256" key="4">
    <source>
        <dbReference type="ARBA" id="ARBA00022989"/>
    </source>
</evidence>
<feature type="transmembrane region" description="Helical" evidence="6">
    <location>
        <begin position="189"/>
        <end position="209"/>
    </location>
</feature>
<dbReference type="RefSeq" id="WP_260103642.1">
    <property type="nucleotide sequence ID" value="NZ_JALXSQ010000002.1"/>
</dbReference>
<dbReference type="PANTHER" id="PTHR42770:SF7">
    <property type="entry name" value="MEMBRANE PROTEIN"/>
    <property type="match status" value="1"/>
</dbReference>
<organism evidence="7 8">
    <name type="scientific">Pseudoclavibacter albus</name>
    <dbReference type="NCBI Taxonomy" id="272241"/>
    <lineage>
        <taxon>Bacteria</taxon>
        <taxon>Bacillati</taxon>
        <taxon>Actinomycetota</taxon>
        <taxon>Actinomycetes</taxon>
        <taxon>Micrococcales</taxon>
        <taxon>Microbacteriaceae</taxon>
        <taxon>Pseudoclavibacter</taxon>
    </lineage>
</organism>
<evidence type="ECO:0000256" key="1">
    <source>
        <dbReference type="ARBA" id="ARBA00004651"/>
    </source>
</evidence>
<proteinExistence type="predicted"/>
<evidence type="ECO:0000256" key="3">
    <source>
        <dbReference type="ARBA" id="ARBA00022692"/>
    </source>
</evidence>
<accession>A0ABT2HU96</accession>
<dbReference type="Proteomes" id="UP001525379">
    <property type="component" value="Unassembled WGS sequence"/>
</dbReference>
<reference evidence="7 8" key="1">
    <citation type="submission" date="2022-04" db="EMBL/GenBank/DDBJ databases">
        <title>Human microbiome associated bacterial genomes.</title>
        <authorList>
            <person name="Sandstrom S."/>
            <person name="Salamzade R."/>
            <person name="Kalan L.R."/>
        </authorList>
    </citation>
    <scope>NUCLEOTIDE SEQUENCE [LARGE SCALE GENOMIC DNA]</scope>
    <source>
        <strain evidence="8">p3-SID1799</strain>
    </source>
</reference>
<feature type="transmembrane region" description="Helical" evidence="6">
    <location>
        <begin position="312"/>
        <end position="334"/>
    </location>
</feature>
<feature type="transmembrane region" description="Helical" evidence="6">
    <location>
        <begin position="124"/>
        <end position="146"/>
    </location>
</feature>
<keyword evidence="8" id="KW-1185">Reference proteome</keyword>
<sequence length="563" mass="59959">MPEVIPVPPSPPTGAIPTVNASGLSNKGLSIGKVGAIAGAVIGISCIAPAYTLTSGLGPTISEVGYQVPAILLLGFFPMLLVVFGYRELNNAMPDSGTSFAWATRAFGPWVGWMTGWGLITATILVLSNLAAVAVDFLFILLAQIFHNPELGDLTRNLWINIPITALFLAVAAWISYRGVEETKIFQYILVGFQAIALTWYIVAAFVGVSNGTAFDPTPVSPEWFNPLAVGDLSVVIAGVSLSIFLFWGWDAVITMNEEAKDPEKTPGRAALLTILSIMAVYLLVTVATLSYAGISPDGEFSAGNPENQESIFAVLSGPIMGPFAILMSIAILSSSAASLQSTMISPSRTILAMGHYGALPKPFGRVHPVRKTPAVATLASALAAIGFYVVTRLLSENALWDTITALGLMVCFYYGLTGLACVWYFRKTAFKSTRTIFFQFIFPLMGGLGLVAMFGKTLIDSMSPSYGSGSALFATSYDANGVAQDGIGLVFILGMGVLLLGVVLMLITAWRNPSFFRGEKISMGTSADTGQIEVLSEFALLMEEEERQQKLREEAAAAEDTK</sequence>
<dbReference type="PIRSF" id="PIRSF006060">
    <property type="entry name" value="AA_transporter"/>
    <property type="match status" value="1"/>
</dbReference>
<feature type="transmembrane region" description="Helical" evidence="6">
    <location>
        <begin position="404"/>
        <end position="426"/>
    </location>
</feature>
<dbReference type="EMBL" id="JALXSQ010000002">
    <property type="protein sequence ID" value="MCT2041893.1"/>
    <property type="molecule type" value="Genomic_DNA"/>
</dbReference>
<name>A0ABT2HU96_9MICO</name>
<feature type="transmembrane region" description="Helical" evidence="6">
    <location>
        <begin position="34"/>
        <end position="54"/>
    </location>
</feature>
<dbReference type="InterPro" id="IPR002293">
    <property type="entry name" value="AA/rel_permease1"/>
</dbReference>
<evidence type="ECO:0000313" key="8">
    <source>
        <dbReference type="Proteomes" id="UP001525379"/>
    </source>
</evidence>
<evidence type="ECO:0000256" key="6">
    <source>
        <dbReference type="SAM" id="Phobius"/>
    </source>
</evidence>
<feature type="transmembrane region" description="Helical" evidence="6">
    <location>
        <begin position="438"/>
        <end position="460"/>
    </location>
</feature>
<dbReference type="InterPro" id="IPR050367">
    <property type="entry name" value="APC_superfamily"/>
</dbReference>
<keyword evidence="4 6" id="KW-1133">Transmembrane helix</keyword>
<keyword evidence="5 6" id="KW-0472">Membrane</keyword>
<dbReference type="Pfam" id="PF13520">
    <property type="entry name" value="AA_permease_2"/>
    <property type="match status" value="1"/>
</dbReference>
<comment type="caution">
    <text evidence="7">The sequence shown here is derived from an EMBL/GenBank/DDBJ whole genome shotgun (WGS) entry which is preliminary data.</text>
</comment>
<feature type="transmembrane region" description="Helical" evidence="6">
    <location>
        <begin position="375"/>
        <end position="392"/>
    </location>
</feature>
<dbReference type="Gene3D" id="1.20.1740.10">
    <property type="entry name" value="Amino acid/polyamine transporter I"/>
    <property type="match status" value="1"/>
</dbReference>
<feature type="transmembrane region" description="Helical" evidence="6">
    <location>
        <begin position="229"/>
        <end position="250"/>
    </location>
</feature>
<feature type="transmembrane region" description="Helical" evidence="6">
    <location>
        <begin position="66"/>
        <end position="86"/>
    </location>
</feature>
<evidence type="ECO:0000313" key="7">
    <source>
        <dbReference type="EMBL" id="MCT2041893.1"/>
    </source>
</evidence>
<comment type="subcellular location">
    <subcellularLocation>
        <location evidence="1">Cell membrane</location>
        <topology evidence="1">Multi-pass membrane protein</topology>
    </subcellularLocation>
</comment>
<evidence type="ECO:0000256" key="2">
    <source>
        <dbReference type="ARBA" id="ARBA00022475"/>
    </source>
</evidence>
<dbReference type="PANTHER" id="PTHR42770">
    <property type="entry name" value="AMINO ACID TRANSPORTER-RELATED"/>
    <property type="match status" value="1"/>
</dbReference>
<feature type="transmembrane region" description="Helical" evidence="6">
    <location>
        <begin position="270"/>
        <end position="292"/>
    </location>
</feature>
<feature type="transmembrane region" description="Helical" evidence="6">
    <location>
        <begin position="158"/>
        <end position="177"/>
    </location>
</feature>
<evidence type="ECO:0000256" key="5">
    <source>
        <dbReference type="ARBA" id="ARBA00023136"/>
    </source>
</evidence>
<gene>
    <name evidence="7" type="ORF">M3D15_00835</name>
</gene>
<keyword evidence="3 6" id="KW-0812">Transmembrane</keyword>
<protein>
    <submittedName>
        <fullName evidence="7">APC family permease</fullName>
    </submittedName>
</protein>
<keyword evidence="2" id="KW-1003">Cell membrane</keyword>
<feature type="transmembrane region" description="Helical" evidence="6">
    <location>
        <begin position="488"/>
        <end position="511"/>
    </location>
</feature>